<dbReference type="InterPro" id="IPR014729">
    <property type="entry name" value="Rossmann-like_a/b/a_fold"/>
</dbReference>
<evidence type="ECO:0000256" key="6">
    <source>
        <dbReference type="ARBA" id="ARBA00023277"/>
    </source>
</evidence>
<dbReference type="SUPFAM" id="SSF52374">
    <property type="entry name" value="Nucleotidylyl transferase"/>
    <property type="match status" value="1"/>
</dbReference>
<accession>A0A1B4XDG3</accession>
<dbReference type="InterPro" id="IPR011914">
    <property type="entry name" value="RfaE_dom_II"/>
</dbReference>
<keyword evidence="3" id="KW-0548">Nucleotidyltransferase</keyword>
<keyword evidence="5" id="KW-0067">ATP-binding</keyword>
<keyword evidence="4" id="KW-0547">Nucleotide-binding</keyword>
<dbReference type="EMBL" id="AP014879">
    <property type="protein sequence ID" value="BAV32832.1"/>
    <property type="molecule type" value="Genomic_DNA"/>
</dbReference>
<evidence type="ECO:0000256" key="1">
    <source>
        <dbReference type="ARBA" id="ARBA00012519"/>
    </source>
</evidence>
<dbReference type="NCBIfam" id="TIGR00125">
    <property type="entry name" value="cyt_tran_rel"/>
    <property type="match status" value="1"/>
</dbReference>
<evidence type="ECO:0000313" key="10">
    <source>
        <dbReference type="Proteomes" id="UP000243180"/>
    </source>
</evidence>
<organism evidence="9 10">
    <name type="scientific">Sulfuricaulis limicola</name>
    <dbReference type="NCBI Taxonomy" id="1620215"/>
    <lineage>
        <taxon>Bacteria</taxon>
        <taxon>Pseudomonadati</taxon>
        <taxon>Pseudomonadota</taxon>
        <taxon>Gammaproteobacteria</taxon>
        <taxon>Acidiferrobacterales</taxon>
        <taxon>Acidiferrobacteraceae</taxon>
        <taxon>Sulfuricaulis</taxon>
    </lineage>
</organism>
<dbReference type="PANTHER" id="PTHR43793">
    <property type="entry name" value="FAD SYNTHASE"/>
    <property type="match status" value="1"/>
</dbReference>
<evidence type="ECO:0000256" key="7">
    <source>
        <dbReference type="ARBA" id="ARBA00047428"/>
    </source>
</evidence>
<keyword evidence="10" id="KW-1185">Reference proteome</keyword>
<dbReference type="GO" id="GO:0005524">
    <property type="term" value="F:ATP binding"/>
    <property type="evidence" value="ECO:0007669"/>
    <property type="project" value="UniProtKB-KW"/>
</dbReference>
<dbReference type="GO" id="GO:0016773">
    <property type="term" value="F:phosphotransferase activity, alcohol group as acceptor"/>
    <property type="evidence" value="ECO:0007669"/>
    <property type="project" value="InterPro"/>
</dbReference>
<name>A0A1B4XDG3_9GAMM</name>
<dbReference type="InterPro" id="IPR050385">
    <property type="entry name" value="Archaeal_FAD_synthase"/>
</dbReference>
<evidence type="ECO:0000256" key="3">
    <source>
        <dbReference type="ARBA" id="ARBA00022695"/>
    </source>
</evidence>
<reference evidence="9 10" key="1">
    <citation type="submission" date="2015-05" db="EMBL/GenBank/DDBJ databases">
        <title>Complete genome sequence of a sulfur-oxidizing gammaproteobacterium strain HA5.</title>
        <authorList>
            <person name="Miura A."/>
            <person name="Kojima H."/>
            <person name="Fukui M."/>
        </authorList>
    </citation>
    <scope>NUCLEOTIDE SEQUENCE [LARGE SCALE GENOMIC DNA]</scope>
    <source>
        <strain evidence="9 10">HA5</strain>
    </source>
</reference>
<dbReference type="Proteomes" id="UP000243180">
    <property type="component" value="Chromosome"/>
</dbReference>
<keyword evidence="2" id="KW-0808">Transferase</keyword>
<sequence length="159" mass="17416">MTGSESKIVRDPAQLMARLAQLARPVVFTNGCFDILHRGHVAYLEEAAALGKSLVVGVNSDTSVRRLEKGEDRPVNALDDRLAVLAALGCVSLVTPFEDDTPLELIRRVRPDHLVKGGDWTPDKIVGADVVNGYGGQVHSIPFRFDRSTTELLRRIRSS</sequence>
<dbReference type="EC" id="2.7.7.70" evidence="1"/>
<protein>
    <recommendedName>
        <fullName evidence="1">D-glycero-beta-D-manno-heptose 1-phosphate adenylyltransferase</fullName>
        <ecNumber evidence="1">2.7.7.70</ecNumber>
    </recommendedName>
</protein>
<dbReference type="Pfam" id="PF01467">
    <property type="entry name" value="CTP_transf_like"/>
    <property type="match status" value="1"/>
</dbReference>
<proteinExistence type="predicted"/>
<comment type="catalytic activity">
    <reaction evidence="7">
        <text>D-glycero-beta-D-manno-heptose 1-phosphate + ATP + H(+) = ADP-D-glycero-beta-D-manno-heptose + diphosphate</text>
        <dbReference type="Rhea" id="RHEA:27465"/>
        <dbReference type="ChEBI" id="CHEBI:15378"/>
        <dbReference type="ChEBI" id="CHEBI:30616"/>
        <dbReference type="ChEBI" id="CHEBI:33019"/>
        <dbReference type="ChEBI" id="CHEBI:59967"/>
        <dbReference type="ChEBI" id="CHEBI:61593"/>
        <dbReference type="EC" id="2.7.7.70"/>
    </reaction>
</comment>
<gene>
    <name evidence="9" type="ORF">SCL_0510</name>
</gene>
<keyword evidence="6" id="KW-0119">Carbohydrate metabolism</keyword>
<dbReference type="NCBIfam" id="TIGR02199">
    <property type="entry name" value="rfaE_dom_II"/>
    <property type="match status" value="1"/>
</dbReference>
<dbReference type="PANTHER" id="PTHR43793:SF2">
    <property type="entry name" value="BIFUNCTIONAL PROTEIN HLDE"/>
    <property type="match status" value="1"/>
</dbReference>
<evidence type="ECO:0000259" key="8">
    <source>
        <dbReference type="Pfam" id="PF01467"/>
    </source>
</evidence>
<dbReference type="GO" id="GO:0016779">
    <property type="term" value="F:nucleotidyltransferase activity"/>
    <property type="evidence" value="ECO:0007669"/>
    <property type="project" value="UniProtKB-KW"/>
</dbReference>
<dbReference type="AlphaFoldDB" id="A0A1B4XDG3"/>
<feature type="domain" description="Cytidyltransferase-like" evidence="8">
    <location>
        <begin position="28"/>
        <end position="123"/>
    </location>
</feature>
<dbReference type="Gene3D" id="3.40.50.620">
    <property type="entry name" value="HUPs"/>
    <property type="match status" value="1"/>
</dbReference>
<dbReference type="GO" id="GO:0005975">
    <property type="term" value="P:carbohydrate metabolic process"/>
    <property type="evidence" value="ECO:0007669"/>
    <property type="project" value="InterPro"/>
</dbReference>
<dbReference type="InterPro" id="IPR004821">
    <property type="entry name" value="Cyt_trans-like"/>
</dbReference>
<evidence type="ECO:0000313" key="9">
    <source>
        <dbReference type="EMBL" id="BAV32832.1"/>
    </source>
</evidence>
<evidence type="ECO:0000256" key="4">
    <source>
        <dbReference type="ARBA" id="ARBA00022741"/>
    </source>
</evidence>
<evidence type="ECO:0000256" key="5">
    <source>
        <dbReference type="ARBA" id="ARBA00022840"/>
    </source>
</evidence>
<evidence type="ECO:0000256" key="2">
    <source>
        <dbReference type="ARBA" id="ARBA00022679"/>
    </source>
</evidence>
<dbReference type="KEGG" id="slim:SCL_0510"/>
<dbReference type="InParanoid" id="A0A1B4XDG3"/>